<protein>
    <submittedName>
        <fullName evidence="2">Helix-turn-helix domain-containing protein</fullName>
    </submittedName>
</protein>
<sequence length="90" mass="10430">MKDSNKPDSKKLSDLIKESDITLQDLAEVLNYNRATIRERKNNPDQYTIAEIMKLSKVLKRTPTAIVKIILRELNDISDEKDQLNEKDSK</sequence>
<dbReference type="Pfam" id="PF13443">
    <property type="entry name" value="HTH_26"/>
    <property type="match status" value="1"/>
</dbReference>
<keyword evidence="3" id="KW-1185">Reference proteome</keyword>
<dbReference type="Proteomes" id="UP001597512">
    <property type="component" value="Unassembled WGS sequence"/>
</dbReference>
<dbReference type="InterPro" id="IPR010982">
    <property type="entry name" value="Lambda_DNA-bd_dom_sf"/>
</dbReference>
<evidence type="ECO:0000313" key="2">
    <source>
        <dbReference type="EMBL" id="MFD2937738.1"/>
    </source>
</evidence>
<dbReference type="Gene3D" id="1.10.260.40">
    <property type="entry name" value="lambda repressor-like DNA-binding domains"/>
    <property type="match status" value="1"/>
</dbReference>
<name>A0ABW6ATV4_9BACT</name>
<comment type="caution">
    <text evidence="2">The sequence shown here is derived from an EMBL/GenBank/DDBJ whole genome shotgun (WGS) entry which is preliminary data.</text>
</comment>
<accession>A0ABW6ATV4</accession>
<dbReference type="PROSITE" id="PS50943">
    <property type="entry name" value="HTH_CROC1"/>
    <property type="match status" value="1"/>
</dbReference>
<evidence type="ECO:0000313" key="3">
    <source>
        <dbReference type="Proteomes" id="UP001597512"/>
    </source>
</evidence>
<proteinExistence type="predicted"/>
<gene>
    <name evidence="2" type="ORF">ACFS25_28480</name>
</gene>
<evidence type="ECO:0000259" key="1">
    <source>
        <dbReference type="PROSITE" id="PS50943"/>
    </source>
</evidence>
<dbReference type="InterPro" id="IPR001387">
    <property type="entry name" value="Cro/C1-type_HTH"/>
</dbReference>
<reference evidence="3" key="1">
    <citation type="journal article" date="2019" name="Int. J. Syst. Evol. Microbiol.">
        <title>The Global Catalogue of Microorganisms (GCM) 10K type strain sequencing project: providing services to taxonomists for standard genome sequencing and annotation.</title>
        <authorList>
            <consortium name="The Broad Institute Genomics Platform"/>
            <consortium name="The Broad Institute Genome Sequencing Center for Infectious Disease"/>
            <person name="Wu L."/>
            <person name="Ma J."/>
        </authorList>
    </citation>
    <scope>NUCLEOTIDE SEQUENCE [LARGE SCALE GENOMIC DNA]</scope>
    <source>
        <strain evidence="3">KCTC 52490</strain>
    </source>
</reference>
<dbReference type="SUPFAM" id="SSF47413">
    <property type="entry name" value="lambda repressor-like DNA-binding domains"/>
    <property type="match status" value="1"/>
</dbReference>
<dbReference type="EMBL" id="JBHUOM010000043">
    <property type="protein sequence ID" value="MFD2937738.1"/>
    <property type="molecule type" value="Genomic_DNA"/>
</dbReference>
<dbReference type="RefSeq" id="WP_381508105.1">
    <property type="nucleotide sequence ID" value="NZ_JBHUOM010000043.1"/>
</dbReference>
<organism evidence="2 3">
    <name type="scientific">Spirosoma flavum</name>
    <dbReference type="NCBI Taxonomy" id="2048557"/>
    <lineage>
        <taxon>Bacteria</taxon>
        <taxon>Pseudomonadati</taxon>
        <taxon>Bacteroidota</taxon>
        <taxon>Cytophagia</taxon>
        <taxon>Cytophagales</taxon>
        <taxon>Cytophagaceae</taxon>
        <taxon>Spirosoma</taxon>
    </lineage>
</organism>
<feature type="domain" description="HTH cro/C1-type" evidence="1">
    <location>
        <begin position="12"/>
        <end position="66"/>
    </location>
</feature>